<dbReference type="EMBL" id="OBDY01000014">
    <property type="protein sequence ID" value="SNY53678.1"/>
    <property type="molecule type" value="Genomic_DNA"/>
</dbReference>
<keyword evidence="2" id="KW-1133">Transmembrane helix</keyword>
<gene>
    <name evidence="3" type="ORF">SAMN05421748_114132</name>
</gene>
<accession>A0A285J0E4</accession>
<feature type="compositionally biased region" description="Low complexity" evidence="1">
    <location>
        <begin position="131"/>
        <end position="141"/>
    </location>
</feature>
<evidence type="ECO:0000313" key="3">
    <source>
        <dbReference type="EMBL" id="SNY53678.1"/>
    </source>
</evidence>
<evidence type="ECO:0008006" key="5">
    <source>
        <dbReference type="Google" id="ProtNLM"/>
    </source>
</evidence>
<keyword evidence="4" id="KW-1185">Reference proteome</keyword>
<feature type="transmembrane region" description="Helical" evidence="2">
    <location>
        <begin position="39"/>
        <end position="57"/>
    </location>
</feature>
<keyword evidence="2" id="KW-0472">Membrane</keyword>
<reference evidence="3 4" key="1">
    <citation type="submission" date="2017-09" db="EMBL/GenBank/DDBJ databases">
        <authorList>
            <person name="Ehlers B."/>
            <person name="Leendertz F.H."/>
        </authorList>
    </citation>
    <scope>NUCLEOTIDE SEQUENCE [LARGE SCALE GENOMIC DNA]</scope>
    <source>
        <strain evidence="3 4">CGMCC 4.6857</strain>
    </source>
</reference>
<evidence type="ECO:0000313" key="4">
    <source>
        <dbReference type="Proteomes" id="UP000219612"/>
    </source>
</evidence>
<dbReference type="Pfam" id="PF10935">
    <property type="entry name" value="DUF2637"/>
    <property type="match status" value="1"/>
</dbReference>
<feature type="transmembrane region" description="Helical" evidence="2">
    <location>
        <begin position="69"/>
        <end position="89"/>
    </location>
</feature>
<keyword evidence="2" id="KW-0812">Transmembrane</keyword>
<evidence type="ECO:0000256" key="2">
    <source>
        <dbReference type="SAM" id="Phobius"/>
    </source>
</evidence>
<name>A0A285J0E4_9ACTN</name>
<protein>
    <recommendedName>
        <fullName evidence="5">DUF2637 domain-containing protein</fullName>
    </recommendedName>
</protein>
<proteinExistence type="predicted"/>
<dbReference type="Proteomes" id="UP000219612">
    <property type="component" value="Unassembled WGS sequence"/>
</dbReference>
<dbReference type="AlphaFoldDB" id="A0A285J0E4"/>
<dbReference type="InterPro" id="IPR021235">
    <property type="entry name" value="DUF2637"/>
</dbReference>
<feature type="region of interest" description="Disordered" evidence="1">
    <location>
        <begin position="131"/>
        <end position="151"/>
    </location>
</feature>
<organism evidence="3 4">
    <name type="scientific">Paractinoplanes atraurantiacus</name>
    <dbReference type="NCBI Taxonomy" id="1036182"/>
    <lineage>
        <taxon>Bacteria</taxon>
        <taxon>Bacillati</taxon>
        <taxon>Actinomycetota</taxon>
        <taxon>Actinomycetes</taxon>
        <taxon>Micromonosporales</taxon>
        <taxon>Micromonosporaceae</taxon>
        <taxon>Paractinoplanes</taxon>
    </lineage>
</organism>
<evidence type="ECO:0000256" key="1">
    <source>
        <dbReference type="SAM" id="MobiDB-lite"/>
    </source>
</evidence>
<sequence>MTKFSLIKAIVKLYFLGALAVSFTHIIEASHKLDLHGWQSWTTPFAVDGIAVIGMVMRSEAFSSSTRRLGFRVQLTAGALSLACNVFAGNTLGERIYGVLIVALFVLSEWLSDRIESREVEEAREQAAKRSAAAAKASATRKANRQATERIVKSGKRRMRKELDDILTSA</sequence>